<accession>A0A3Q3QMZ1</accession>
<feature type="transmembrane region" description="Helical" evidence="1">
    <location>
        <begin position="187"/>
        <end position="210"/>
    </location>
</feature>
<evidence type="ECO:0000313" key="3">
    <source>
        <dbReference type="Proteomes" id="UP000261600"/>
    </source>
</evidence>
<keyword evidence="1" id="KW-0472">Membrane</keyword>
<keyword evidence="1" id="KW-1133">Transmembrane helix</keyword>
<evidence type="ECO:0000313" key="2">
    <source>
        <dbReference type="Ensembl" id="ENSMALP00000016101.1"/>
    </source>
</evidence>
<keyword evidence="1" id="KW-0812">Transmembrane</keyword>
<proteinExistence type="predicted"/>
<keyword evidence="3" id="KW-1185">Reference proteome</keyword>
<reference evidence="2" key="1">
    <citation type="submission" date="2025-08" db="UniProtKB">
        <authorList>
            <consortium name="Ensembl"/>
        </authorList>
    </citation>
    <scope>IDENTIFICATION</scope>
</reference>
<sequence length="218" mass="24148">MQKLDAYTPCLLQLMRAKGGAVGSRMRPLLDTVNEVYYYIILFTQMQCKGVEVKQSLYTLNPRVLRKKGILLECLARINVSSPELKTLSCPVCRKLTELPHGQDLPHMQRALSIRFHRSKGKLLLKNPPPGSQTKLKALTLPKKSHGSQVPAGGDLHSGTVEQEIATTTVINVGRPPSRMRGRLRTVVASIISITVVVLLVVILAFVIMLNVTFTRSL</sequence>
<dbReference type="Ensembl" id="ENSMALT00000016424.1">
    <property type="protein sequence ID" value="ENSMALP00000016101.1"/>
    <property type="gene ID" value="ENSMALG00000011292.1"/>
</dbReference>
<evidence type="ECO:0000256" key="1">
    <source>
        <dbReference type="SAM" id="Phobius"/>
    </source>
</evidence>
<organism evidence="2 3">
    <name type="scientific">Monopterus albus</name>
    <name type="common">Swamp eel</name>
    <dbReference type="NCBI Taxonomy" id="43700"/>
    <lineage>
        <taxon>Eukaryota</taxon>
        <taxon>Metazoa</taxon>
        <taxon>Chordata</taxon>
        <taxon>Craniata</taxon>
        <taxon>Vertebrata</taxon>
        <taxon>Euteleostomi</taxon>
        <taxon>Actinopterygii</taxon>
        <taxon>Neopterygii</taxon>
        <taxon>Teleostei</taxon>
        <taxon>Neoteleostei</taxon>
        <taxon>Acanthomorphata</taxon>
        <taxon>Anabantaria</taxon>
        <taxon>Synbranchiformes</taxon>
        <taxon>Synbranchidae</taxon>
        <taxon>Monopterus</taxon>
    </lineage>
</organism>
<reference evidence="2" key="2">
    <citation type="submission" date="2025-09" db="UniProtKB">
        <authorList>
            <consortium name="Ensembl"/>
        </authorList>
    </citation>
    <scope>IDENTIFICATION</scope>
</reference>
<dbReference type="Proteomes" id="UP000261600">
    <property type="component" value="Unplaced"/>
</dbReference>
<dbReference type="AlphaFoldDB" id="A0A3Q3QMZ1"/>
<name>A0A3Q3QMZ1_MONAL</name>
<protein>
    <submittedName>
        <fullName evidence="2">Uncharacterized protein</fullName>
    </submittedName>
</protein>